<accession>A0A942TAW5</accession>
<keyword evidence="2" id="KW-1188">Viral release from host cell</keyword>
<dbReference type="NCBIfam" id="TIGR01543">
    <property type="entry name" value="proheadase_HK97"/>
    <property type="match status" value="1"/>
</dbReference>
<keyword evidence="9" id="KW-1185">Reference proteome</keyword>
<evidence type="ECO:0000256" key="5">
    <source>
        <dbReference type="SAM" id="Coils"/>
    </source>
</evidence>
<keyword evidence="4" id="KW-0378">Hydrolase</keyword>
<dbReference type="Gene3D" id="3.30.2400.10">
    <property type="entry name" value="Major capsid protein gp5"/>
    <property type="match status" value="1"/>
</dbReference>
<comment type="caution">
    <text evidence="8">The sequence shown here is derived from an EMBL/GenBank/DDBJ whole genome shotgun (WGS) entry which is preliminary data.</text>
</comment>
<evidence type="ECO:0000256" key="2">
    <source>
        <dbReference type="ARBA" id="ARBA00022612"/>
    </source>
</evidence>
<reference evidence="8 9" key="1">
    <citation type="submission" date="2021-05" db="EMBL/GenBank/DDBJ databases">
        <title>Novel Bacillus species.</title>
        <authorList>
            <person name="Liu G."/>
        </authorList>
    </citation>
    <scope>NUCLEOTIDE SEQUENCE [LARGE SCALE GENOMIC DNA]</scope>
    <source>
        <strain evidence="9">FJAT-49780</strain>
    </source>
</reference>
<dbReference type="SUPFAM" id="SSF56563">
    <property type="entry name" value="Major capsid protein gp5"/>
    <property type="match status" value="1"/>
</dbReference>
<organism evidence="8 9">
    <name type="scientific">Lederbergia citri</name>
    <dbReference type="NCBI Taxonomy" id="2833580"/>
    <lineage>
        <taxon>Bacteria</taxon>
        <taxon>Bacillati</taxon>
        <taxon>Bacillota</taxon>
        <taxon>Bacilli</taxon>
        <taxon>Bacillales</taxon>
        <taxon>Bacillaceae</taxon>
        <taxon>Lederbergia</taxon>
    </lineage>
</organism>
<evidence type="ECO:0000313" key="8">
    <source>
        <dbReference type="EMBL" id="MBS4194355.1"/>
    </source>
</evidence>
<name>A0A942TAW5_9BACI</name>
<evidence type="ECO:0000256" key="3">
    <source>
        <dbReference type="ARBA" id="ARBA00022670"/>
    </source>
</evidence>
<protein>
    <submittedName>
        <fullName evidence="8">Phage major capsid protein</fullName>
    </submittedName>
</protein>
<dbReference type="InterPro" id="IPR024455">
    <property type="entry name" value="Phage_capsid"/>
</dbReference>
<dbReference type="RefSeq" id="WP_213123545.1">
    <property type="nucleotide sequence ID" value="NZ_JAGYPG010000001.1"/>
</dbReference>
<feature type="coiled-coil region" evidence="5">
    <location>
        <begin position="210"/>
        <end position="244"/>
    </location>
</feature>
<dbReference type="Proteomes" id="UP000681414">
    <property type="component" value="Unassembled WGS sequence"/>
</dbReference>
<dbReference type="InterPro" id="IPR054612">
    <property type="entry name" value="Phage_capsid-like_C"/>
</dbReference>
<feature type="domain" description="Prohead serine protease" evidence="6">
    <location>
        <begin position="13"/>
        <end position="169"/>
    </location>
</feature>
<keyword evidence="5" id="KW-0175">Coiled coil</keyword>
<dbReference type="InterPro" id="IPR054613">
    <property type="entry name" value="Peptidase_S78_dom"/>
</dbReference>
<dbReference type="GO" id="GO:0006508">
    <property type="term" value="P:proteolysis"/>
    <property type="evidence" value="ECO:0007669"/>
    <property type="project" value="UniProtKB-KW"/>
</dbReference>
<dbReference type="InterPro" id="IPR006433">
    <property type="entry name" value="Prohead_protease"/>
</dbReference>
<dbReference type="GO" id="GO:0008233">
    <property type="term" value="F:peptidase activity"/>
    <property type="evidence" value="ECO:0007669"/>
    <property type="project" value="UniProtKB-KW"/>
</dbReference>
<evidence type="ECO:0000256" key="1">
    <source>
        <dbReference type="ARBA" id="ARBA00004328"/>
    </source>
</evidence>
<dbReference type="Pfam" id="PF04586">
    <property type="entry name" value="Peptidase_S78"/>
    <property type="match status" value="1"/>
</dbReference>
<dbReference type="EMBL" id="JAGYPG010000001">
    <property type="protein sequence ID" value="MBS4194355.1"/>
    <property type="molecule type" value="Genomic_DNA"/>
</dbReference>
<evidence type="ECO:0000259" key="7">
    <source>
        <dbReference type="Pfam" id="PF05065"/>
    </source>
</evidence>
<dbReference type="NCBIfam" id="TIGR01554">
    <property type="entry name" value="major_cap_HK97"/>
    <property type="match status" value="1"/>
</dbReference>
<evidence type="ECO:0000313" key="9">
    <source>
        <dbReference type="Proteomes" id="UP000681414"/>
    </source>
</evidence>
<evidence type="ECO:0000259" key="6">
    <source>
        <dbReference type="Pfam" id="PF04586"/>
    </source>
</evidence>
<evidence type="ECO:0000256" key="4">
    <source>
        <dbReference type="ARBA" id="ARBA00022801"/>
    </source>
</evidence>
<proteinExistence type="predicted"/>
<dbReference type="AlphaFoldDB" id="A0A942TAW5"/>
<keyword evidence="3" id="KW-0645">Protease</keyword>
<gene>
    <name evidence="8" type="ORF">KHA97_04625</name>
</gene>
<dbReference type="Gene3D" id="3.30.2320.10">
    <property type="entry name" value="hypothetical protein PF0899 domain"/>
    <property type="match status" value="1"/>
</dbReference>
<comment type="subcellular location">
    <subcellularLocation>
        <location evidence="1">Virion</location>
    </subcellularLocation>
</comment>
<feature type="domain" description="Phage capsid-like C-terminal" evidence="7">
    <location>
        <begin position="253"/>
        <end position="522"/>
    </location>
</feature>
<sequence length="525" mass="58803">MKKMELRTSNAKFETNEDGSLVVSGYVNKTEQLSEILGATKRFKEKIAKGAFSRAIRTQKEIDFLAEHDSKRILSSTRNGSLKLTEDSEGLYMEATITPTSWGKDAYELIKAGLYKNMSFGFRTIKDSWKKISSDLYERTIEDLELFEVSVVKNPAYSQSTIAARSIEIIDQPEIHVEEEKEERNIHKEILQQIKTVDVAERMLKLDSENSAYRNLVDKEKKKLEELRAEKEKMEEDTMNEETRVLQKAEDGIPSTGIGEIAKGLEHESNVYALARKIPFEGDSMKIPQETAFGDAEFVGEGKNVRDVDIPTASFVEMKKKRLGVSMNMSKKLMYDSGVNLKEYCKEVMTRRTAKALEKSILAGQYEEEFKGIAFDENVSASNISLALKVEQLRKLTMNVNASVLKNSAFYMSKAFFDKVAELKDDAGQYVVRNVVIDGKIVPTLFGFPIEVTDALEDGSAIGQVPVIFGSIADSYTIGIKKPFEINTVQNDTTHVLRGSVLFAGDMFADGAVTNYDAICKGIIA</sequence>
<dbReference type="Pfam" id="PF05065">
    <property type="entry name" value="Phage_capsid"/>
    <property type="match status" value="1"/>
</dbReference>